<dbReference type="SUPFAM" id="SSF143744">
    <property type="entry name" value="GlcG-like"/>
    <property type="match status" value="1"/>
</dbReference>
<accession>A0A0F3IMB8</accession>
<proteinExistence type="predicted"/>
<protein>
    <recommendedName>
        <fullName evidence="4">Heme-binding protein</fullName>
    </recommendedName>
</protein>
<comment type="caution">
    <text evidence="2">The sequence shown here is derived from an EMBL/GenBank/DDBJ whole genome shotgun (WGS) entry which is preliminary data.</text>
</comment>
<feature type="chain" id="PRO_5002462622" description="Heme-binding protein" evidence="1">
    <location>
        <begin position="24"/>
        <end position="262"/>
    </location>
</feature>
<dbReference type="AlphaFoldDB" id="A0A0F3IMB8"/>
<reference evidence="2 3" key="2">
    <citation type="journal article" date="2016" name="Microb. Ecol.">
        <title>Genome Characteristics of a Novel Type I Methanotroph (Sn10-6) Isolated from a Flooded Indian Rice Field.</title>
        <authorList>
            <person name="Rahalkar M.C."/>
            <person name="Pandit P.S."/>
            <person name="Dhakephalkar P.K."/>
            <person name="Pore S."/>
            <person name="Arora P."/>
            <person name="Kapse N."/>
        </authorList>
    </citation>
    <scope>NUCLEOTIDE SEQUENCE [LARGE SCALE GENOMIC DNA]</scope>
    <source>
        <strain evidence="2 3">Sn10-6</strain>
    </source>
</reference>
<dbReference type="InterPro" id="IPR038084">
    <property type="entry name" value="PduO/GlcC-like_sf"/>
</dbReference>
<dbReference type="EMBL" id="LAJX01000015">
    <property type="protein sequence ID" value="KJV07866.1"/>
    <property type="molecule type" value="Genomic_DNA"/>
</dbReference>
<dbReference type="Proteomes" id="UP000033684">
    <property type="component" value="Unassembled WGS sequence"/>
</dbReference>
<dbReference type="OrthoDB" id="263920at2"/>
<dbReference type="PATRIC" id="fig|1632867.3.peg.1420"/>
<dbReference type="PANTHER" id="PTHR34309">
    <property type="entry name" value="SLR1406 PROTEIN"/>
    <property type="match status" value="1"/>
</dbReference>
<name>A0A0F3IMB8_9GAMM</name>
<sequence length="262" mass="26431">MKKTLLNSALLIALSVTGTVAFAKPCDNLPNQAALETALKDAQSEANGGFGLHMWASIVNRAGVVCAVARSGAAPGDQWPGSRVISAQKANTANAFSLPGLALSTANLYSATQPGGSLFGLQESNPVNINAAYDGAFNKYGTANDPLVGKKIGGVNVFGGGLALYDEKGELLGGLGVSGDSSCADHNIAWRIRFDLGLDHVPSGVATNGDDNIVYDITNGDAAPVTGVPALGKSTGGWGHPSCSNAAKSIAEGFKKAGSGSL</sequence>
<reference evidence="3" key="1">
    <citation type="submission" date="2015-03" db="EMBL/GenBank/DDBJ databases">
        <title>Draft genome sequence of a novel methanotroph (Sn10-6) isolated from flooded ricefield rhizosphere in India.</title>
        <authorList>
            <person name="Pandit P.S."/>
            <person name="Pore S.D."/>
            <person name="Arora P."/>
            <person name="Kapse N.G."/>
            <person name="Dhakephalkar P.K."/>
            <person name="Rahalkar M.C."/>
        </authorList>
    </citation>
    <scope>NUCLEOTIDE SEQUENCE [LARGE SCALE GENOMIC DNA]</scope>
    <source>
        <strain evidence="3">Sn10-6</strain>
    </source>
</reference>
<dbReference type="Pfam" id="PF03928">
    <property type="entry name" value="HbpS-like"/>
    <property type="match status" value="1"/>
</dbReference>
<dbReference type="Gene3D" id="3.30.450.150">
    <property type="entry name" value="Haem-degrading domain"/>
    <property type="match status" value="1"/>
</dbReference>
<evidence type="ECO:0000256" key="1">
    <source>
        <dbReference type="SAM" id="SignalP"/>
    </source>
</evidence>
<organism evidence="2 3">
    <name type="scientific">Methylocucumis oryzae</name>
    <dbReference type="NCBI Taxonomy" id="1632867"/>
    <lineage>
        <taxon>Bacteria</taxon>
        <taxon>Pseudomonadati</taxon>
        <taxon>Pseudomonadota</taxon>
        <taxon>Gammaproteobacteria</taxon>
        <taxon>Methylococcales</taxon>
        <taxon>Methylococcaceae</taxon>
        <taxon>Methylocucumis</taxon>
    </lineage>
</organism>
<evidence type="ECO:0000313" key="3">
    <source>
        <dbReference type="Proteomes" id="UP000033684"/>
    </source>
</evidence>
<keyword evidence="1" id="KW-0732">Signal</keyword>
<dbReference type="RefSeq" id="WP_045777968.1">
    <property type="nucleotide sequence ID" value="NZ_LAJX01000015.1"/>
</dbReference>
<keyword evidence="3" id="KW-1185">Reference proteome</keyword>
<gene>
    <name evidence="2" type="ORF">VZ94_02115</name>
</gene>
<dbReference type="InterPro" id="IPR052517">
    <property type="entry name" value="GlcG_carb_metab_protein"/>
</dbReference>
<evidence type="ECO:0000313" key="2">
    <source>
        <dbReference type="EMBL" id="KJV07866.1"/>
    </source>
</evidence>
<evidence type="ECO:0008006" key="4">
    <source>
        <dbReference type="Google" id="ProtNLM"/>
    </source>
</evidence>
<dbReference type="InterPro" id="IPR005624">
    <property type="entry name" value="PduO/GlcC-like"/>
</dbReference>
<dbReference type="PANTHER" id="PTHR34309:SF1">
    <property type="entry name" value="PROTEIN GLCG"/>
    <property type="match status" value="1"/>
</dbReference>
<feature type="signal peptide" evidence="1">
    <location>
        <begin position="1"/>
        <end position="23"/>
    </location>
</feature>